<dbReference type="Proteomes" id="UP000315440">
    <property type="component" value="Unassembled WGS sequence"/>
</dbReference>
<dbReference type="EMBL" id="SJPQ01000004">
    <property type="protein sequence ID" value="TWT86544.1"/>
    <property type="molecule type" value="Genomic_DNA"/>
</dbReference>
<evidence type="ECO:0000313" key="3">
    <source>
        <dbReference type="Proteomes" id="UP000315440"/>
    </source>
</evidence>
<sequence precursor="true">MTQPPARRTISLLTLLLAIVSPATAAAAEAHFWLSTSASGSSGPEAPALGMTVGETTTLHLWGRPTTGTKFRNVSLNIVANKAGVDLVDGAIAIHNAIDLSTDRFEYIRDSSSTHPLTSEHTAGESVTMADELIGLHAFTLYPDASLRGVGPTCGSSESDCEIAGDGEPAWRLASFDIGAVAASASVGLYLQLGEYGVNEVSVAEGDYDFDDDVDSDDFDAWVTAFGSTEPHADGNASGTVDAADFTVWRDNMGAVGSLLATTATEVRFGVDIGDGTEPLHNASDDRETNLVGDDPDAVITVSAPSASSATPEPASGWLLALAWLGLRGVAGRRHRSP</sequence>
<keyword evidence="1" id="KW-0732">Signal</keyword>
<dbReference type="OrthoDB" id="274681at2"/>
<feature type="signal peptide" evidence="1">
    <location>
        <begin position="1"/>
        <end position="25"/>
    </location>
</feature>
<evidence type="ECO:0000313" key="2">
    <source>
        <dbReference type="EMBL" id="TWT86544.1"/>
    </source>
</evidence>
<accession>A0A5C5ZGU7</accession>
<dbReference type="AlphaFoldDB" id="A0A5C5ZGU7"/>
<organism evidence="2 3">
    <name type="scientific">Pseudobythopirellula maris</name>
    <dbReference type="NCBI Taxonomy" id="2527991"/>
    <lineage>
        <taxon>Bacteria</taxon>
        <taxon>Pseudomonadati</taxon>
        <taxon>Planctomycetota</taxon>
        <taxon>Planctomycetia</taxon>
        <taxon>Pirellulales</taxon>
        <taxon>Lacipirellulaceae</taxon>
        <taxon>Pseudobythopirellula</taxon>
    </lineage>
</organism>
<gene>
    <name evidence="2" type="ORF">Mal64_33700</name>
</gene>
<keyword evidence="3" id="KW-1185">Reference proteome</keyword>
<protein>
    <recommendedName>
        <fullName evidence="4">PEP-CTERM protein-sorting domain-containing protein</fullName>
    </recommendedName>
</protein>
<dbReference type="PROSITE" id="PS00018">
    <property type="entry name" value="EF_HAND_1"/>
    <property type="match status" value="1"/>
</dbReference>
<proteinExistence type="predicted"/>
<feature type="chain" id="PRO_5022672440" description="PEP-CTERM protein-sorting domain-containing protein" evidence="1">
    <location>
        <begin position="26"/>
        <end position="338"/>
    </location>
</feature>
<name>A0A5C5ZGU7_9BACT</name>
<evidence type="ECO:0008006" key="4">
    <source>
        <dbReference type="Google" id="ProtNLM"/>
    </source>
</evidence>
<dbReference type="InterPro" id="IPR018247">
    <property type="entry name" value="EF_Hand_1_Ca_BS"/>
</dbReference>
<dbReference type="RefSeq" id="WP_146402385.1">
    <property type="nucleotide sequence ID" value="NZ_SJPQ01000004.1"/>
</dbReference>
<reference evidence="2 3" key="1">
    <citation type="submission" date="2019-02" db="EMBL/GenBank/DDBJ databases">
        <title>Deep-cultivation of Planctomycetes and their phenomic and genomic characterization uncovers novel biology.</title>
        <authorList>
            <person name="Wiegand S."/>
            <person name="Jogler M."/>
            <person name="Boedeker C."/>
            <person name="Pinto D."/>
            <person name="Vollmers J."/>
            <person name="Rivas-Marin E."/>
            <person name="Kohn T."/>
            <person name="Peeters S.H."/>
            <person name="Heuer A."/>
            <person name="Rast P."/>
            <person name="Oberbeckmann S."/>
            <person name="Bunk B."/>
            <person name="Jeske O."/>
            <person name="Meyerdierks A."/>
            <person name="Storesund J.E."/>
            <person name="Kallscheuer N."/>
            <person name="Luecker S."/>
            <person name="Lage O.M."/>
            <person name="Pohl T."/>
            <person name="Merkel B.J."/>
            <person name="Hornburger P."/>
            <person name="Mueller R.-W."/>
            <person name="Bruemmer F."/>
            <person name="Labrenz M."/>
            <person name="Spormann A.M."/>
            <person name="Op Den Camp H."/>
            <person name="Overmann J."/>
            <person name="Amann R."/>
            <person name="Jetten M.S.M."/>
            <person name="Mascher T."/>
            <person name="Medema M.H."/>
            <person name="Devos D.P."/>
            <person name="Kaster A.-K."/>
            <person name="Ovreas L."/>
            <person name="Rohde M."/>
            <person name="Galperin M.Y."/>
            <person name="Jogler C."/>
        </authorList>
    </citation>
    <scope>NUCLEOTIDE SEQUENCE [LARGE SCALE GENOMIC DNA]</scope>
    <source>
        <strain evidence="2 3">Mal64</strain>
    </source>
</reference>
<comment type="caution">
    <text evidence="2">The sequence shown here is derived from an EMBL/GenBank/DDBJ whole genome shotgun (WGS) entry which is preliminary data.</text>
</comment>
<evidence type="ECO:0000256" key="1">
    <source>
        <dbReference type="SAM" id="SignalP"/>
    </source>
</evidence>